<protein>
    <recommendedName>
        <fullName evidence="3">DUF268 domain-containing protein</fullName>
    </recommendedName>
</protein>
<organism evidence="1 2">
    <name type="scientific">Candidatus Azambacteria bacterium RIFCSPLOWO2_01_FULL_46_25</name>
    <dbReference type="NCBI Taxonomy" id="1797298"/>
    <lineage>
        <taxon>Bacteria</taxon>
        <taxon>Candidatus Azamiibacteriota</taxon>
    </lineage>
</organism>
<evidence type="ECO:0008006" key="3">
    <source>
        <dbReference type="Google" id="ProtNLM"/>
    </source>
</evidence>
<gene>
    <name evidence="1" type="ORF">A2988_04145</name>
</gene>
<sequence length="262" mass="29850">MTILRKIKATIKKVSAVKMTLAGRRAMKTNDGKLKRLFFLKDFFSDLKKYRAMKKNDAFALPLENLKPCIFDKTNDTPVDPVYFYQDSWCAKKIFENKPAHHYDIGSKAEMVGIISQFTPTTMVDIRPINLAMPSFSFQTADILHLPFPDDSLPSVSSICVVEHIGLGRYGDALDPYGSEKAIDELKRVLAPGGDLYLSVPVDDRSKIYFNAHRAFTRDHILRLLKPLELLEEKYIYGRELCDTYDVTQGFGTGLYHVRKTP</sequence>
<dbReference type="Proteomes" id="UP000176650">
    <property type="component" value="Unassembled WGS sequence"/>
</dbReference>
<dbReference type="EMBL" id="MEYS01000001">
    <property type="protein sequence ID" value="OGD34838.1"/>
    <property type="molecule type" value="Genomic_DNA"/>
</dbReference>
<dbReference type="STRING" id="1797298.A2988_04145"/>
<dbReference type="AlphaFoldDB" id="A0A1F5BW85"/>
<dbReference type="InterPro" id="IPR029063">
    <property type="entry name" value="SAM-dependent_MTases_sf"/>
</dbReference>
<dbReference type="SUPFAM" id="SSF53335">
    <property type="entry name" value="S-adenosyl-L-methionine-dependent methyltransferases"/>
    <property type="match status" value="1"/>
</dbReference>
<dbReference type="InterPro" id="IPR004951">
    <property type="entry name" value="DUF268_CAE_spp"/>
</dbReference>
<reference evidence="1 2" key="1">
    <citation type="journal article" date="2016" name="Nat. Commun.">
        <title>Thousands of microbial genomes shed light on interconnected biogeochemical processes in an aquifer system.</title>
        <authorList>
            <person name="Anantharaman K."/>
            <person name="Brown C.T."/>
            <person name="Hug L.A."/>
            <person name="Sharon I."/>
            <person name="Castelle C.J."/>
            <person name="Probst A.J."/>
            <person name="Thomas B.C."/>
            <person name="Singh A."/>
            <person name="Wilkins M.J."/>
            <person name="Karaoz U."/>
            <person name="Brodie E.L."/>
            <person name="Williams K.H."/>
            <person name="Hubbard S.S."/>
            <person name="Banfield J.F."/>
        </authorList>
    </citation>
    <scope>NUCLEOTIDE SEQUENCE [LARGE SCALE GENOMIC DNA]</scope>
</reference>
<dbReference type="Pfam" id="PF03269">
    <property type="entry name" value="DUF268"/>
    <property type="match status" value="1"/>
</dbReference>
<name>A0A1F5BW85_9BACT</name>
<comment type="caution">
    <text evidence="1">The sequence shown here is derived from an EMBL/GenBank/DDBJ whole genome shotgun (WGS) entry which is preliminary data.</text>
</comment>
<dbReference type="Gene3D" id="3.40.50.150">
    <property type="entry name" value="Vaccinia Virus protein VP39"/>
    <property type="match status" value="1"/>
</dbReference>
<evidence type="ECO:0000313" key="1">
    <source>
        <dbReference type="EMBL" id="OGD34838.1"/>
    </source>
</evidence>
<evidence type="ECO:0000313" key="2">
    <source>
        <dbReference type="Proteomes" id="UP000176650"/>
    </source>
</evidence>
<accession>A0A1F5BW85</accession>
<proteinExistence type="predicted"/>